<reference evidence="1" key="1">
    <citation type="submission" date="2023-05" db="EMBL/GenBank/DDBJ databases">
        <authorList>
            <consortium name="ELIXIR-Norway"/>
        </authorList>
    </citation>
    <scope>NUCLEOTIDE SEQUENCE</scope>
</reference>
<organism evidence="1 2">
    <name type="scientific">Rangifer tarandus platyrhynchus</name>
    <name type="common">Svalbard reindeer</name>
    <dbReference type="NCBI Taxonomy" id="3082113"/>
    <lineage>
        <taxon>Eukaryota</taxon>
        <taxon>Metazoa</taxon>
        <taxon>Chordata</taxon>
        <taxon>Craniata</taxon>
        <taxon>Vertebrata</taxon>
        <taxon>Euteleostomi</taxon>
        <taxon>Mammalia</taxon>
        <taxon>Eutheria</taxon>
        <taxon>Laurasiatheria</taxon>
        <taxon>Artiodactyla</taxon>
        <taxon>Ruminantia</taxon>
        <taxon>Pecora</taxon>
        <taxon>Cervidae</taxon>
        <taxon>Odocoileinae</taxon>
        <taxon>Rangifer</taxon>
    </lineage>
</organism>
<gene>
    <name evidence="1" type="ORF">MRATA1EN22A_LOCUS2661</name>
</gene>
<accession>A0AC59Y7F1</accession>
<reference evidence="1" key="2">
    <citation type="submission" date="2025-03" db="EMBL/GenBank/DDBJ databases">
        <authorList>
            <consortium name="ELIXIR-Norway"/>
            <consortium name="Elixir Norway"/>
        </authorList>
    </citation>
    <scope>NUCLEOTIDE SEQUENCE</scope>
</reference>
<protein>
    <submittedName>
        <fullName evidence="1">Uncharacterized protein</fullName>
    </submittedName>
</protein>
<name>A0AC59Y7F1_RANTA</name>
<dbReference type="Proteomes" id="UP001162501">
    <property type="component" value="Chromosome 11"/>
</dbReference>
<evidence type="ECO:0000313" key="1">
    <source>
        <dbReference type="EMBL" id="CAM9449492.1"/>
    </source>
</evidence>
<dbReference type="EMBL" id="OX596095">
    <property type="protein sequence ID" value="CAM9449492.1"/>
    <property type="molecule type" value="Genomic_DNA"/>
</dbReference>
<sequence length="323" mass="35232">MNGTAAQDGCKDAGRGGTGSIYVWASGDGSSYDDGNCAGYASSLWTISINSAINSGRTMLCHKSCSSTLAFTFNNGRKWSPEAGVATPDLYGNCTLRHSGTSAAAPEAADPETELSARPAASVSLQHRLPETHHQPGFRQHTVAVPCSQTERFHTANTQTRKQSSVRAQQPPCPSSTACLRTTTSLASDSTQWLCLRFHFKTSFIHNEVHQWRRNWVGLEFDHLFGYGVLDTGAMVKMAKDWKMVPERFHCVGGSVQDLEKILTTGKLVLTRPTDACEGKENFVHYLEHVQAVVTVSVTRRGDLNINVMSPVGTKSILLSQWP</sequence>
<evidence type="ECO:0000313" key="2">
    <source>
        <dbReference type="Proteomes" id="UP001162501"/>
    </source>
</evidence>
<proteinExistence type="predicted"/>